<evidence type="ECO:0000256" key="10">
    <source>
        <dbReference type="PIRSR" id="PIRSR006113-1"/>
    </source>
</evidence>
<evidence type="ECO:0000256" key="6">
    <source>
        <dbReference type="ARBA" id="ARBA00022833"/>
    </source>
</evidence>
<sequence>MVNVSITKEFTWDMAHMLACHEGLCKNIHGHTYKMQVEVTRKSKDLITSPGNSEEGMVIDFNHLKNIVKDKIIDPLDHAFMYWCQSPDSLEHEIAELLRKHGRKVVTVTYKPTAEEMARNFLEILSHEFDKHDILIRSVKVWETPTSFATAVREE</sequence>
<dbReference type="Proteomes" id="UP000295325">
    <property type="component" value="Unassembled WGS sequence"/>
</dbReference>
<comment type="cofactor">
    <cofactor evidence="11">
        <name>Zn(2+)</name>
        <dbReference type="ChEBI" id="CHEBI:29105"/>
    </cofactor>
    <text evidence="11">Binds 1 zinc ion per subunit.</text>
</comment>
<keyword evidence="7" id="KW-0456">Lyase</keyword>
<comment type="catalytic activity">
    <reaction evidence="9">
        <text>7,8-dihydroneopterin 3'-triphosphate + H2O = 6-carboxy-5,6,7,8-tetrahydropterin + triphosphate + acetaldehyde + 2 H(+)</text>
        <dbReference type="Rhea" id="RHEA:27966"/>
        <dbReference type="ChEBI" id="CHEBI:15343"/>
        <dbReference type="ChEBI" id="CHEBI:15377"/>
        <dbReference type="ChEBI" id="CHEBI:15378"/>
        <dbReference type="ChEBI" id="CHEBI:18036"/>
        <dbReference type="ChEBI" id="CHEBI:58462"/>
        <dbReference type="ChEBI" id="CHEBI:61032"/>
        <dbReference type="EC" id="4.1.2.50"/>
    </reaction>
</comment>
<reference evidence="12 13" key="1">
    <citation type="submission" date="2019-03" db="EMBL/GenBank/DDBJ databases">
        <title>Genomic Encyclopedia of Type Strains, Phase IV (KMG-IV): sequencing the most valuable type-strain genomes for metagenomic binning, comparative biology and taxonomic classification.</title>
        <authorList>
            <person name="Goeker M."/>
        </authorList>
    </citation>
    <scope>NUCLEOTIDE SEQUENCE [LARGE SCALE GENOMIC DNA]</scope>
    <source>
        <strain evidence="12 13">DSM 24455</strain>
    </source>
</reference>
<dbReference type="AlphaFoldDB" id="A0A4R7KVE3"/>
<protein>
    <recommendedName>
        <fullName evidence="4">6-carboxy-5,6,7,8-tetrahydropterin synthase</fullName>
        <ecNumber evidence="3">4.1.2.50</ecNumber>
    </recommendedName>
    <alternativeName>
        <fullName evidence="8">Queuosine biosynthesis protein QueD</fullName>
    </alternativeName>
</protein>
<dbReference type="InterPro" id="IPR007115">
    <property type="entry name" value="6-PTP_synth/QueD"/>
</dbReference>
<dbReference type="Pfam" id="PF01242">
    <property type="entry name" value="PTPS"/>
    <property type="match status" value="1"/>
</dbReference>
<name>A0A4R7KVE3_9CLOT</name>
<feature type="binding site" evidence="11">
    <location>
        <position position="16"/>
    </location>
    <ligand>
        <name>Zn(2+)</name>
        <dbReference type="ChEBI" id="CHEBI:29105"/>
    </ligand>
</feature>
<dbReference type="EMBL" id="SOAZ01000001">
    <property type="protein sequence ID" value="TDT63592.1"/>
    <property type="molecule type" value="Genomic_DNA"/>
</dbReference>
<evidence type="ECO:0000256" key="4">
    <source>
        <dbReference type="ARBA" id="ARBA00018141"/>
    </source>
</evidence>
<dbReference type="OrthoDB" id="9804698at2"/>
<dbReference type="UniPathway" id="UPA00391"/>
<comment type="caution">
    <text evidence="12">The sequence shown here is derived from an EMBL/GenBank/DDBJ whole genome shotgun (WGS) entry which is preliminary data.</text>
</comment>
<comment type="similarity">
    <text evidence="2">Belongs to the PTPS family. QueD subfamily.</text>
</comment>
<dbReference type="GO" id="GO:0070497">
    <property type="term" value="F:6-carboxytetrahydropterin synthase activity"/>
    <property type="evidence" value="ECO:0007669"/>
    <property type="project" value="UniProtKB-EC"/>
</dbReference>
<dbReference type="GO" id="GO:0046872">
    <property type="term" value="F:metal ion binding"/>
    <property type="evidence" value="ECO:0007669"/>
    <property type="project" value="UniProtKB-KW"/>
</dbReference>
<gene>
    <name evidence="12" type="ORF">EDD71_10116</name>
</gene>
<dbReference type="PANTHER" id="PTHR12589">
    <property type="entry name" value="PYRUVOYL TETRAHYDROBIOPTERIN SYNTHASE"/>
    <property type="match status" value="1"/>
</dbReference>
<evidence type="ECO:0000256" key="2">
    <source>
        <dbReference type="ARBA" id="ARBA00008900"/>
    </source>
</evidence>
<dbReference type="InterPro" id="IPR038418">
    <property type="entry name" value="6-PTP_synth/QueD_sf"/>
</dbReference>
<evidence type="ECO:0000256" key="11">
    <source>
        <dbReference type="PIRSR" id="PIRSR006113-2"/>
    </source>
</evidence>
<evidence type="ECO:0000256" key="5">
    <source>
        <dbReference type="ARBA" id="ARBA00022723"/>
    </source>
</evidence>
<feature type="active site" description="Charge relay system" evidence="10">
    <location>
        <position position="143"/>
    </location>
</feature>
<evidence type="ECO:0000256" key="1">
    <source>
        <dbReference type="ARBA" id="ARBA00005061"/>
    </source>
</evidence>
<accession>A0A4R7KVE3</accession>
<dbReference type="Gene3D" id="3.30.479.10">
    <property type="entry name" value="6-pyruvoyl tetrahydropterin synthase/QueD"/>
    <property type="match status" value="1"/>
</dbReference>
<evidence type="ECO:0000256" key="3">
    <source>
        <dbReference type="ARBA" id="ARBA00012982"/>
    </source>
</evidence>
<organism evidence="12 13">
    <name type="scientific">Fonticella tunisiensis</name>
    <dbReference type="NCBI Taxonomy" id="1096341"/>
    <lineage>
        <taxon>Bacteria</taxon>
        <taxon>Bacillati</taxon>
        <taxon>Bacillota</taxon>
        <taxon>Clostridia</taxon>
        <taxon>Eubacteriales</taxon>
        <taxon>Clostridiaceae</taxon>
        <taxon>Fonticella</taxon>
    </lineage>
</organism>
<keyword evidence="5 11" id="KW-0479">Metal-binding</keyword>
<keyword evidence="6 11" id="KW-0862">Zinc</keyword>
<evidence type="ECO:0000256" key="8">
    <source>
        <dbReference type="ARBA" id="ARBA00031449"/>
    </source>
</evidence>
<proteinExistence type="inferred from homology"/>
<feature type="active site" description="Charge relay system" evidence="10">
    <location>
        <position position="78"/>
    </location>
</feature>
<evidence type="ECO:0000313" key="13">
    <source>
        <dbReference type="Proteomes" id="UP000295325"/>
    </source>
</evidence>
<feature type="binding site" evidence="11">
    <location>
        <position position="29"/>
    </location>
    <ligand>
        <name>Zn(2+)</name>
        <dbReference type="ChEBI" id="CHEBI:29105"/>
    </ligand>
</feature>
<evidence type="ECO:0000313" key="12">
    <source>
        <dbReference type="EMBL" id="TDT63592.1"/>
    </source>
</evidence>
<keyword evidence="13" id="KW-1185">Reference proteome</keyword>
<dbReference type="RefSeq" id="WP_133626720.1">
    <property type="nucleotide sequence ID" value="NZ_SOAZ01000001.1"/>
</dbReference>
<dbReference type="PIRSF" id="PIRSF006113">
    <property type="entry name" value="PTP_synth"/>
    <property type="match status" value="1"/>
</dbReference>
<dbReference type="EC" id="4.1.2.50" evidence="3"/>
<feature type="active site" description="Proton acceptor" evidence="10">
    <location>
        <position position="25"/>
    </location>
</feature>
<evidence type="ECO:0000256" key="9">
    <source>
        <dbReference type="ARBA" id="ARBA00048807"/>
    </source>
</evidence>
<evidence type="ECO:0000256" key="7">
    <source>
        <dbReference type="ARBA" id="ARBA00023239"/>
    </source>
</evidence>
<dbReference type="PANTHER" id="PTHR12589:SF7">
    <property type="entry name" value="6-PYRUVOYL TETRAHYDROBIOPTERIN SYNTHASE"/>
    <property type="match status" value="1"/>
</dbReference>
<feature type="binding site" evidence="11">
    <location>
        <position position="31"/>
    </location>
    <ligand>
        <name>Zn(2+)</name>
        <dbReference type="ChEBI" id="CHEBI:29105"/>
    </ligand>
</feature>
<comment type="pathway">
    <text evidence="1">Purine metabolism; 7-cyano-7-deazaguanine biosynthesis.</text>
</comment>
<dbReference type="SUPFAM" id="SSF55620">
    <property type="entry name" value="Tetrahydrobiopterin biosynthesis enzymes-like"/>
    <property type="match status" value="1"/>
</dbReference>